<name>A0A2P6FDG5_9MOLU</name>
<feature type="signal peptide" evidence="1">
    <location>
        <begin position="1"/>
        <end position="25"/>
    </location>
</feature>
<organism evidence="2 3">
    <name type="scientific">Spiroplasma poulsonii</name>
    <dbReference type="NCBI Taxonomy" id="2138"/>
    <lineage>
        <taxon>Bacteria</taxon>
        <taxon>Bacillati</taxon>
        <taxon>Mycoplasmatota</taxon>
        <taxon>Mollicutes</taxon>
        <taxon>Entomoplasmatales</taxon>
        <taxon>Spiroplasmataceae</taxon>
        <taxon>Spiroplasma</taxon>
    </lineage>
</organism>
<dbReference type="AlphaFoldDB" id="A0A2P6FDG5"/>
<comment type="caution">
    <text evidence="2">The sequence shown here is derived from an EMBL/GenBank/DDBJ whole genome shotgun (WGS) entry which is preliminary data.</text>
</comment>
<protein>
    <recommendedName>
        <fullName evidence="4">Lipoprotein</fullName>
    </recommendedName>
</protein>
<keyword evidence="3" id="KW-1185">Reference proteome</keyword>
<evidence type="ECO:0008006" key="4">
    <source>
        <dbReference type="Google" id="ProtNLM"/>
    </source>
</evidence>
<evidence type="ECO:0000313" key="2">
    <source>
        <dbReference type="EMBL" id="PQM31500.1"/>
    </source>
</evidence>
<dbReference type="EMBL" id="JTLV02000001">
    <property type="protein sequence ID" value="PQM31500.1"/>
    <property type="molecule type" value="Genomic_DNA"/>
</dbReference>
<reference evidence="2 3" key="1">
    <citation type="journal article" date="2015" name="MBio">
        <title>Genome sequence of the Drosophila melanogaster male-killing Spiroplasma strain MSRO endosymbiont.</title>
        <authorList>
            <person name="Paredes J.C."/>
            <person name="Herren J.K."/>
            <person name="Schupfer F."/>
            <person name="Marin R."/>
            <person name="Claverol S."/>
            <person name="Kuo C.H."/>
            <person name="Lemaitre B."/>
            <person name="Beven L."/>
        </authorList>
    </citation>
    <scope>NUCLEOTIDE SEQUENCE [LARGE SCALE GENOMIC DNA]</scope>
    <source>
        <strain evidence="2 3">MSRO</strain>
    </source>
</reference>
<feature type="chain" id="PRO_5015156102" description="Lipoprotein" evidence="1">
    <location>
        <begin position="26"/>
        <end position="406"/>
    </location>
</feature>
<keyword evidence="1" id="KW-0732">Signal</keyword>
<gene>
    <name evidence="2" type="ORF">SMSRO_SF013350</name>
</gene>
<dbReference type="PROSITE" id="PS51257">
    <property type="entry name" value="PROKAR_LIPOPROTEIN"/>
    <property type="match status" value="1"/>
</dbReference>
<proteinExistence type="predicted"/>
<dbReference type="STRING" id="2138.SMSRO_v1c12600"/>
<accession>A0A2P6FDG5</accession>
<evidence type="ECO:0000256" key="1">
    <source>
        <dbReference type="SAM" id="SignalP"/>
    </source>
</evidence>
<sequence>MKKIWTILTVGTLMLGLPSTLISCATNDNLYPVQKDTLALAIQKITNTVETYQEIETDNNKVTLSEGKTYAVNTIYQAFGGDNNIYGVTPSNIKITSVLNRDGQILDDHNFSVGIIFEVKYDINNSFEFLTKQSFWLFLKHLAPDKIIKPNLVFTTSSAFQITNNSVLGLGSQGAVAIEKTTTGYQTTDQELLQWDCDTLNHQNLLQLGRMMWPKNINKIPNDTMRINVVQHFQNKKQLYMAIQNVNNGQLTSPEYKVIKVQGHDQWNLLTVALIQVIEIRNKLYADVINPATENLDPILFQLQYDGSDWILDLTTPIFLNLKQGFSPGEEYLTTNSLFTAKGVTYLMTTLGNLYQIDYLNQTFLLKKIINEKETTNNIRSYLIDEQNNKMLRINHDQLEEVNNIY</sequence>
<dbReference type="RefSeq" id="WP_040093615.1">
    <property type="nucleotide sequence ID" value="NZ_CM020866.1"/>
</dbReference>
<dbReference type="OrthoDB" id="9814566at2"/>
<dbReference type="Proteomes" id="UP000031565">
    <property type="component" value="Unassembled WGS sequence"/>
</dbReference>
<evidence type="ECO:0000313" key="3">
    <source>
        <dbReference type="Proteomes" id="UP000031565"/>
    </source>
</evidence>